<evidence type="ECO:0008006" key="3">
    <source>
        <dbReference type="Google" id="ProtNLM"/>
    </source>
</evidence>
<sequence length="319" mass="35817">MCASEPAIEQTAARGVIRLRGAVQQSVVRPLENALFSYWQRGWPGGDLVVRRGLPRRVVDARLGAALVVEIDPRQLIRDRNAAGVGGRKNPSSAFIWEGDWDRSRGDLRFGSRYRFISDLDENRDDLTRTERFRQYRSRLAAGNPWRSRSQGLVLDSEEKILAYLRTYLGYLDHMATYGFDASLGKDALGVAVTRDGTLLKINRGLHRLAMAQRLGLPSIPVVVRAVHRHWWERVVQGARGEQALARVAAALPGCLPEREPGDLDPVRREEPFSWPAPRRQHPTACPSPMRAASWALCGEERARASGEGHQEQRDRTAC</sequence>
<protein>
    <recommendedName>
        <fullName evidence="3">ParB/Sulfiredoxin domain-containing protein</fullName>
    </recommendedName>
</protein>
<accession>A0AB74U689</accession>
<evidence type="ECO:0000256" key="1">
    <source>
        <dbReference type="SAM" id="MobiDB-lite"/>
    </source>
</evidence>
<proteinExistence type="predicted"/>
<gene>
    <name evidence="2" type="ORF">ABV408_00260</name>
</gene>
<dbReference type="AlphaFoldDB" id="A0AB74U689"/>
<name>A0AB74U689_9GAMM</name>
<feature type="compositionally biased region" description="Basic and acidic residues" evidence="1">
    <location>
        <begin position="257"/>
        <end position="272"/>
    </location>
</feature>
<dbReference type="RefSeq" id="WP_353980553.1">
    <property type="nucleotide sequence ID" value="NZ_CP159578.1"/>
</dbReference>
<organism evidence="2">
    <name type="scientific">Salinicola endophyticus</name>
    <dbReference type="NCBI Taxonomy" id="1949083"/>
    <lineage>
        <taxon>Bacteria</taxon>
        <taxon>Pseudomonadati</taxon>
        <taxon>Pseudomonadota</taxon>
        <taxon>Gammaproteobacteria</taxon>
        <taxon>Oceanospirillales</taxon>
        <taxon>Halomonadaceae</taxon>
        <taxon>Salinicola</taxon>
    </lineage>
</organism>
<reference evidence="2" key="1">
    <citation type="submission" date="2024-06" db="EMBL/GenBank/DDBJ databases">
        <title>Complete genome of Salinicola endophyticus HNIBRBA4755.</title>
        <authorList>
            <person name="Shin S.Y."/>
            <person name="Kang H."/>
            <person name="Song J."/>
        </authorList>
    </citation>
    <scope>NUCLEOTIDE SEQUENCE</scope>
    <source>
        <strain evidence="2">HNIBRBA4755</strain>
    </source>
</reference>
<evidence type="ECO:0000313" key="2">
    <source>
        <dbReference type="EMBL" id="XCJ79642.1"/>
    </source>
</evidence>
<dbReference type="EMBL" id="CP159578">
    <property type="protein sequence ID" value="XCJ79642.1"/>
    <property type="molecule type" value="Genomic_DNA"/>
</dbReference>
<feature type="region of interest" description="Disordered" evidence="1">
    <location>
        <begin position="257"/>
        <end position="291"/>
    </location>
</feature>